<evidence type="ECO:0000313" key="2">
    <source>
        <dbReference type="EMBL" id="VDO70625.1"/>
    </source>
</evidence>
<dbReference type="EMBL" id="UZAL01000423">
    <property type="protein sequence ID" value="VDO70625.1"/>
    <property type="molecule type" value="Genomic_DNA"/>
</dbReference>
<feature type="region of interest" description="Disordered" evidence="1">
    <location>
        <begin position="95"/>
        <end position="131"/>
    </location>
</feature>
<feature type="compositionally biased region" description="Polar residues" evidence="1">
    <location>
        <begin position="119"/>
        <end position="130"/>
    </location>
</feature>
<organism evidence="2 3">
    <name type="scientific">Schistosoma mattheei</name>
    <dbReference type="NCBI Taxonomy" id="31246"/>
    <lineage>
        <taxon>Eukaryota</taxon>
        <taxon>Metazoa</taxon>
        <taxon>Spiralia</taxon>
        <taxon>Lophotrochozoa</taxon>
        <taxon>Platyhelminthes</taxon>
        <taxon>Trematoda</taxon>
        <taxon>Digenea</taxon>
        <taxon>Strigeidida</taxon>
        <taxon>Schistosomatoidea</taxon>
        <taxon>Schistosomatidae</taxon>
        <taxon>Schistosoma</taxon>
    </lineage>
</organism>
<evidence type="ECO:0000313" key="3">
    <source>
        <dbReference type="Proteomes" id="UP000269396"/>
    </source>
</evidence>
<name>A0A183NEE2_9TREM</name>
<evidence type="ECO:0000256" key="1">
    <source>
        <dbReference type="SAM" id="MobiDB-lite"/>
    </source>
</evidence>
<gene>
    <name evidence="2" type="ORF">SMTD_LOCUS478</name>
</gene>
<protein>
    <submittedName>
        <fullName evidence="2">Uncharacterized protein</fullName>
    </submittedName>
</protein>
<proteinExistence type="predicted"/>
<keyword evidence="3" id="KW-1185">Reference proteome</keyword>
<dbReference type="Proteomes" id="UP000269396">
    <property type="component" value="Unassembled WGS sequence"/>
</dbReference>
<reference evidence="2 3" key="1">
    <citation type="submission" date="2018-11" db="EMBL/GenBank/DDBJ databases">
        <authorList>
            <consortium name="Pathogen Informatics"/>
        </authorList>
    </citation>
    <scope>NUCLEOTIDE SEQUENCE [LARGE SCALE GENOMIC DNA]</scope>
    <source>
        <strain>Denwood</strain>
        <strain evidence="3">Zambia</strain>
    </source>
</reference>
<dbReference type="AlphaFoldDB" id="A0A183NEE2"/>
<accession>A0A183NEE2</accession>
<sequence length="149" mass="17392">MKLKLKRHWTTGQTALQRFNASILRDTDKLNQFKTTLNNSFQTLQNLSKEEGTTMDDNWKGVREALTSTCQEVLRRKRHHRKEWISMETLNKIQERKNKKTAINNSRTRTGKVKAQAEYNETNKQVNRSINADKQKYVEKLATAADNAP</sequence>